<protein>
    <submittedName>
        <fullName evidence="2">Uncharacterized protein</fullName>
    </submittedName>
</protein>
<dbReference type="RefSeq" id="WP_207655348.1">
    <property type="nucleotide sequence ID" value="NZ_PVXQ01000015.1"/>
</dbReference>
<comment type="caution">
    <text evidence="2">The sequence shown here is derived from an EMBL/GenBank/DDBJ whole genome shotgun (WGS) entry which is preliminary data.</text>
</comment>
<feature type="transmembrane region" description="Helical" evidence="1">
    <location>
        <begin position="7"/>
        <end position="25"/>
    </location>
</feature>
<evidence type="ECO:0000256" key="1">
    <source>
        <dbReference type="SAM" id="Phobius"/>
    </source>
</evidence>
<proteinExistence type="predicted"/>
<evidence type="ECO:0000313" key="2">
    <source>
        <dbReference type="EMBL" id="PRR82537.1"/>
    </source>
</evidence>
<name>A0A2T0BFD6_9CLOT</name>
<gene>
    <name evidence="2" type="ORF">CLVI_16720</name>
</gene>
<dbReference type="Proteomes" id="UP000239471">
    <property type="component" value="Unassembled WGS sequence"/>
</dbReference>
<keyword evidence="1" id="KW-0472">Membrane</keyword>
<keyword evidence="3" id="KW-1185">Reference proteome</keyword>
<dbReference type="EMBL" id="PVXQ01000015">
    <property type="protein sequence ID" value="PRR82537.1"/>
    <property type="molecule type" value="Genomic_DNA"/>
</dbReference>
<keyword evidence="1" id="KW-1133">Transmembrane helix</keyword>
<accession>A0A2T0BFD6</accession>
<evidence type="ECO:0000313" key="3">
    <source>
        <dbReference type="Proteomes" id="UP000239471"/>
    </source>
</evidence>
<feature type="transmembrane region" description="Helical" evidence="1">
    <location>
        <begin position="31"/>
        <end position="47"/>
    </location>
</feature>
<keyword evidence="1" id="KW-0812">Transmembrane</keyword>
<dbReference type="AlphaFoldDB" id="A0A2T0BFD6"/>
<organism evidence="2 3">
    <name type="scientific">Clostridium vincentii</name>
    <dbReference type="NCBI Taxonomy" id="52704"/>
    <lineage>
        <taxon>Bacteria</taxon>
        <taxon>Bacillati</taxon>
        <taxon>Bacillota</taxon>
        <taxon>Clostridia</taxon>
        <taxon>Eubacteriales</taxon>
        <taxon>Clostridiaceae</taxon>
        <taxon>Clostridium</taxon>
    </lineage>
</organism>
<reference evidence="2 3" key="1">
    <citation type="submission" date="2018-03" db="EMBL/GenBank/DDBJ databases">
        <title>Genome sequence of Clostridium vincentii DSM 10228.</title>
        <authorList>
            <person name="Poehlein A."/>
            <person name="Daniel R."/>
        </authorList>
    </citation>
    <scope>NUCLEOTIDE SEQUENCE [LARGE SCALE GENOMIC DNA]</scope>
    <source>
        <strain evidence="2 3">DSM 10228</strain>
    </source>
</reference>
<sequence length="49" mass="5776">MNKSIKQPCIISLISLAIPVWIVLIFQTNHIWLMVSPIWISLMYIFVNF</sequence>